<dbReference type="AlphaFoldDB" id="A0AAV3Z4B8"/>
<proteinExistence type="predicted"/>
<feature type="compositionally biased region" description="Polar residues" evidence="1">
    <location>
        <begin position="53"/>
        <end position="63"/>
    </location>
</feature>
<sequence length="90" mass="10509">MRTMLDSHLSSVEYKESRGKVRQNDDDVGWPLLQSICDNDKYDKYDYDDEAANGTNEDYNNSPVDDDNNKDQDYDDDDGDEGNQHNEMKY</sequence>
<dbReference type="Proteomes" id="UP000735302">
    <property type="component" value="Unassembled WGS sequence"/>
</dbReference>
<evidence type="ECO:0000313" key="2">
    <source>
        <dbReference type="EMBL" id="GFN90106.1"/>
    </source>
</evidence>
<keyword evidence="3" id="KW-1185">Reference proteome</keyword>
<accession>A0AAV3Z4B8</accession>
<reference evidence="2 3" key="1">
    <citation type="journal article" date="2021" name="Elife">
        <title>Chloroplast acquisition without the gene transfer in kleptoplastic sea slugs, Plakobranchus ocellatus.</title>
        <authorList>
            <person name="Maeda T."/>
            <person name="Takahashi S."/>
            <person name="Yoshida T."/>
            <person name="Shimamura S."/>
            <person name="Takaki Y."/>
            <person name="Nagai Y."/>
            <person name="Toyoda A."/>
            <person name="Suzuki Y."/>
            <person name="Arimoto A."/>
            <person name="Ishii H."/>
            <person name="Satoh N."/>
            <person name="Nishiyama T."/>
            <person name="Hasebe M."/>
            <person name="Maruyama T."/>
            <person name="Minagawa J."/>
            <person name="Obokata J."/>
            <person name="Shigenobu S."/>
        </authorList>
    </citation>
    <scope>NUCLEOTIDE SEQUENCE [LARGE SCALE GENOMIC DNA]</scope>
</reference>
<feature type="region of interest" description="Disordered" evidence="1">
    <location>
        <begin position="1"/>
        <end position="90"/>
    </location>
</feature>
<evidence type="ECO:0000313" key="3">
    <source>
        <dbReference type="Proteomes" id="UP000735302"/>
    </source>
</evidence>
<dbReference type="EMBL" id="BLXT01001985">
    <property type="protein sequence ID" value="GFN90106.1"/>
    <property type="molecule type" value="Genomic_DNA"/>
</dbReference>
<organism evidence="2 3">
    <name type="scientific">Plakobranchus ocellatus</name>
    <dbReference type="NCBI Taxonomy" id="259542"/>
    <lineage>
        <taxon>Eukaryota</taxon>
        <taxon>Metazoa</taxon>
        <taxon>Spiralia</taxon>
        <taxon>Lophotrochozoa</taxon>
        <taxon>Mollusca</taxon>
        <taxon>Gastropoda</taxon>
        <taxon>Heterobranchia</taxon>
        <taxon>Euthyneura</taxon>
        <taxon>Panpulmonata</taxon>
        <taxon>Sacoglossa</taxon>
        <taxon>Placobranchoidea</taxon>
        <taxon>Plakobranchidae</taxon>
        <taxon>Plakobranchus</taxon>
    </lineage>
</organism>
<evidence type="ECO:0000256" key="1">
    <source>
        <dbReference type="SAM" id="MobiDB-lite"/>
    </source>
</evidence>
<protein>
    <submittedName>
        <fullName evidence="2">Uncharacterized protein</fullName>
    </submittedName>
</protein>
<comment type="caution">
    <text evidence="2">The sequence shown here is derived from an EMBL/GenBank/DDBJ whole genome shotgun (WGS) entry which is preliminary data.</text>
</comment>
<gene>
    <name evidence="2" type="ORF">PoB_001661200</name>
</gene>
<feature type="compositionally biased region" description="Basic and acidic residues" evidence="1">
    <location>
        <begin position="13"/>
        <end position="25"/>
    </location>
</feature>
<name>A0AAV3Z4B8_9GAST</name>